<protein>
    <submittedName>
        <fullName evidence="3">Uncharacterized protein LOC110988260</fullName>
    </submittedName>
</protein>
<feature type="compositionally biased region" description="Basic and acidic residues" evidence="1">
    <location>
        <begin position="296"/>
        <end position="312"/>
    </location>
</feature>
<dbReference type="AlphaFoldDB" id="A0A8B7ZUV4"/>
<dbReference type="GeneID" id="110988260"/>
<feature type="region of interest" description="Disordered" evidence="1">
    <location>
        <begin position="1"/>
        <end position="180"/>
    </location>
</feature>
<name>A0A8B7ZUV4_ACAPL</name>
<feature type="compositionally biased region" description="Basic and acidic residues" evidence="1">
    <location>
        <begin position="153"/>
        <end position="168"/>
    </location>
</feature>
<keyword evidence="2" id="KW-1185">Reference proteome</keyword>
<proteinExistence type="predicted"/>
<feature type="compositionally biased region" description="Polar residues" evidence="1">
    <location>
        <begin position="23"/>
        <end position="33"/>
    </location>
</feature>
<feature type="region of interest" description="Disordered" evidence="1">
    <location>
        <begin position="294"/>
        <end position="340"/>
    </location>
</feature>
<gene>
    <name evidence="3" type="primary">LOC110988260</name>
</gene>
<dbReference type="KEGG" id="aplc:110988260"/>
<feature type="compositionally biased region" description="Basic and acidic residues" evidence="1">
    <location>
        <begin position="109"/>
        <end position="126"/>
    </location>
</feature>
<feature type="compositionally biased region" description="Basic and acidic residues" evidence="1">
    <location>
        <begin position="44"/>
        <end position="78"/>
    </location>
</feature>
<dbReference type="Proteomes" id="UP000694845">
    <property type="component" value="Unplaced"/>
</dbReference>
<accession>A0A8B7ZUV4</accession>
<sequence>MHIIRAPSLDEAEAPRQGVESWISGNTQHQEGSSWAGGEEDEATDHTQDGIAEETKDGATDTALTKEPHASDRRRTIEDDGSNLKNPQVEKETVQSNASTFANLNASRSEQDCVKAEEHLAIKDDANPLQEQEAGESRSRAKKHKSIVSFVEPETRHDPGEPTREQRTEGMVVGGSKAEPGEVFSAELREDNGVESALVATEVSTATDANVSLSTDAVGGSTHQLPPLTEMQDVTATFHSIPTSPGHRRIGSNVSLDEMTSLTQSMNAYAESLPPSSPTGGSGDLAESTVGFVEALRGKSREDLSDAERLAQQREALMSSPLTDSEIDCMEPLNQDGHIS</sequence>
<organism evidence="2 3">
    <name type="scientific">Acanthaster planci</name>
    <name type="common">Crown-of-thorns starfish</name>
    <dbReference type="NCBI Taxonomy" id="133434"/>
    <lineage>
        <taxon>Eukaryota</taxon>
        <taxon>Metazoa</taxon>
        <taxon>Echinodermata</taxon>
        <taxon>Eleutherozoa</taxon>
        <taxon>Asterozoa</taxon>
        <taxon>Asteroidea</taxon>
        <taxon>Valvatacea</taxon>
        <taxon>Valvatida</taxon>
        <taxon>Acanthasteridae</taxon>
        <taxon>Acanthaster</taxon>
    </lineage>
</organism>
<reference evidence="3" key="1">
    <citation type="submission" date="2025-08" db="UniProtKB">
        <authorList>
            <consortium name="RefSeq"/>
        </authorList>
    </citation>
    <scope>IDENTIFICATION</scope>
</reference>
<evidence type="ECO:0000313" key="3">
    <source>
        <dbReference type="RefSeq" id="XP_022107291.1"/>
    </source>
</evidence>
<evidence type="ECO:0000256" key="1">
    <source>
        <dbReference type="SAM" id="MobiDB-lite"/>
    </source>
</evidence>
<feature type="compositionally biased region" description="Polar residues" evidence="1">
    <location>
        <begin position="94"/>
        <end position="108"/>
    </location>
</feature>
<dbReference type="RefSeq" id="XP_022107291.1">
    <property type="nucleotide sequence ID" value="XM_022251599.1"/>
</dbReference>
<evidence type="ECO:0000313" key="2">
    <source>
        <dbReference type="Proteomes" id="UP000694845"/>
    </source>
</evidence>